<reference evidence="2 3" key="1">
    <citation type="submission" date="2019-07" db="EMBL/GenBank/DDBJ databases">
        <title>Insights of Desulfuromonas acetexigens electromicrobiology.</title>
        <authorList>
            <person name="Katuri K."/>
            <person name="Sapireddy V."/>
            <person name="Shaw D.R."/>
            <person name="Saikaly P."/>
        </authorList>
    </citation>
    <scope>NUCLEOTIDE SEQUENCE [LARGE SCALE GENOMIC DNA]</scope>
    <source>
        <strain evidence="2 3">2873</strain>
    </source>
</reference>
<gene>
    <name evidence="2" type="ORF">FL622_13455</name>
</gene>
<keyword evidence="3" id="KW-1185">Reference proteome</keyword>
<evidence type="ECO:0000256" key="1">
    <source>
        <dbReference type="SAM" id="SignalP"/>
    </source>
</evidence>
<evidence type="ECO:0000313" key="3">
    <source>
        <dbReference type="Proteomes" id="UP000317155"/>
    </source>
</evidence>
<dbReference type="EMBL" id="VJVV01000010">
    <property type="protein sequence ID" value="TRO79541.1"/>
    <property type="molecule type" value="Genomic_DNA"/>
</dbReference>
<feature type="chain" id="PRO_5021712523" evidence="1">
    <location>
        <begin position="26"/>
        <end position="489"/>
    </location>
</feature>
<dbReference type="RefSeq" id="WP_140396584.1">
    <property type="nucleotide sequence ID" value="NZ_FOJJ01000002.1"/>
</dbReference>
<comment type="caution">
    <text evidence="2">The sequence shown here is derived from an EMBL/GenBank/DDBJ whole genome shotgun (WGS) entry which is preliminary data.</text>
</comment>
<protein>
    <submittedName>
        <fullName evidence="2">Choice-of-anchor F family protein</fullName>
    </submittedName>
</protein>
<name>A0A550J8M2_9BACT</name>
<dbReference type="OrthoDB" id="5398228at2"/>
<accession>A0A550J8M2</accession>
<feature type="signal peptide" evidence="1">
    <location>
        <begin position="1"/>
        <end position="25"/>
    </location>
</feature>
<dbReference type="NCBIfam" id="NF033662">
    <property type="entry name" value="acid_disulf_rpt"/>
    <property type="match status" value="1"/>
</dbReference>
<keyword evidence="1" id="KW-0732">Signal</keyword>
<dbReference type="Proteomes" id="UP000317155">
    <property type="component" value="Unassembled WGS sequence"/>
</dbReference>
<evidence type="ECO:0000313" key="2">
    <source>
        <dbReference type="EMBL" id="TRO79541.1"/>
    </source>
</evidence>
<dbReference type="NCBIfam" id="NF033657">
    <property type="entry name" value="choice_anch_F"/>
    <property type="match status" value="1"/>
</dbReference>
<proteinExistence type="predicted"/>
<organism evidence="2 3">
    <name type="scientific">Trichloromonas acetexigens</name>
    <dbReference type="NCBI Taxonomy" id="38815"/>
    <lineage>
        <taxon>Bacteria</taxon>
        <taxon>Pseudomonadati</taxon>
        <taxon>Thermodesulfobacteriota</taxon>
        <taxon>Desulfuromonadia</taxon>
        <taxon>Desulfuromonadales</taxon>
        <taxon>Trichloromonadaceae</taxon>
        <taxon>Trichloromonas</taxon>
    </lineage>
</organism>
<sequence length="489" mass="52574">MKRSYTKKLVALLGLSLFTAATAQAGVITGWDLSNVTIAPPPHVEGVTYASTIYTNTQKTASNGAITWEESDVKAPGMKVVNQDDVTGEKCIMTTGYNPYDFSDKMCSDPLQSSKRWKLKGYNGEVLDVYFSAITGSTSSYKSMQKLTNATDGKWKGFRAELGFIVNGQFVKSKAGDGLGFSTNRGAYFTRLTSSATQKSETLSAYFSQGLAGPADKYHPETGYFDPTTRFSYLLYALEDEIYTGALSTNYSNLFGDWNPSEGVPFGYFYDDDDNPDTDNALMANCEGNFVVTDPILEAGYCEGQWVTYRSQAGVDANGVPYPSDGVKKPVSAETIAAWQANSRYATGLIDDLANLGLTYYITTGDNTKWPTPGQFVLRFYPVPAETVVPSPVEICDDGLDNDKDGLIDCADSDCSADPICPAPVSEVCTDGIDNDQDGKVDCADSDCLGIDGCGTEGQAATCRDGFDNDGDGLTDCADPGCAKNKACR</sequence>
<dbReference type="AlphaFoldDB" id="A0A550J8M2"/>